<evidence type="ECO:0000313" key="3">
    <source>
        <dbReference type="Proteomes" id="UP000182573"/>
    </source>
</evidence>
<accession>A0A1H2ZAZ8</accession>
<dbReference type="Proteomes" id="UP000182573">
    <property type="component" value="Unassembled WGS sequence"/>
</dbReference>
<organism evidence="2 3">
    <name type="scientific">Haloarcula vallismortis</name>
    <name type="common">Halobacterium vallismortis</name>
    <dbReference type="NCBI Taxonomy" id="28442"/>
    <lineage>
        <taxon>Archaea</taxon>
        <taxon>Methanobacteriati</taxon>
        <taxon>Methanobacteriota</taxon>
        <taxon>Stenosarchaea group</taxon>
        <taxon>Halobacteria</taxon>
        <taxon>Halobacteriales</taxon>
        <taxon>Haloarculaceae</taxon>
        <taxon>Haloarcula</taxon>
    </lineage>
</organism>
<dbReference type="InterPro" id="IPR055898">
    <property type="entry name" value="DUF7475"/>
</dbReference>
<keyword evidence="1" id="KW-0472">Membrane</keyword>
<evidence type="ECO:0000256" key="1">
    <source>
        <dbReference type="SAM" id="Phobius"/>
    </source>
</evidence>
<dbReference type="RefSeq" id="WP_004517479.1">
    <property type="nucleotide sequence ID" value="NZ_FNOF01000015.1"/>
</dbReference>
<keyword evidence="1" id="KW-0812">Transmembrane</keyword>
<feature type="transmembrane region" description="Helical" evidence="1">
    <location>
        <begin position="76"/>
        <end position="99"/>
    </location>
</feature>
<sequence length="135" mass="14670">MVAQSTQRSDRFFTLPSHPVGYLAIVATLTTASIHLLLGPRVMGFSQTLGTLFILNGLGFLGGIVLYSSRYWRPELFLVAAGYASVTILALFVFQGFSLEAFYMQGNLNPLAVVSKIAEAILALCAIYLYRTSAP</sequence>
<name>A0A1H2ZAZ8_HALVA</name>
<gene>
    <name evidence="2" type="ORF">SAMN05443574_11582</name>
</gene>
<proteinExistence type="predicted"/>
<keyword evidence="1" id="KW-1133">Transmembrane helix</keyword>
<reference evidence="2 3" key="1">
    <citation type="submission" date="2016-10" db="EMBL/GenBank/DDBJ databases">
        <authorList>
            <person name="de Groot N.N."/>
        </authorList>
    </citation>
    <scope>NUCLEOTIDE SEQUENCE [LARGE SCALE GENOMIC DNA]</scope>
    <source>
        <strain evidence="2 3">DSM 3756</strain>
    </source>
</reference>
<feature type="transmembrane region" description="Helical" evidence="1">
    <location>
        <begin position="50"/>
        <end position="69"/>
    </location>
</feature>
<feature type="transmembrane region" description="Helical" evidence="1">
    <location>
        <begin position="20"/>
        <end position="38"/>
    </location>
</feature>
<dbReference type="Pfam" id="PF24287">
    <property type="entry name" value="DUF7475"/>
    <property type="match status" value="1"/>
</dbReference>
<dbReference type="EMBL" id="FNOF01000015">
    <property type="protein sequence ID" value="SDX14148.1"/>
    <property type="molecule type" value="Genomic_DNA"/>
</dbReference>
<protein>
    <submittedName>
        <fullName evidence="2">Uncharacterized protein</fullName>
    </submittedName>
</protein>
<dbReference type="AlphaFoldDB" id="A0A1H2ZAZ8"/>
<evidence type="ECO:0000313" key="2">
    <source>
        <dbReference type="EMBL" id="SDX14148.1"/>
    </source>
</evidence>
<feature type="transmembrane region" description="Helical" evidence="1">
    <location>
        <begin position="111"/>
        <end position="130"/>
    </location>
</feature>